<organism evidence="1 2">
    <name type="scientific">Salinimonas iocasae</name>
    <dbReference type="NCBI Taxonomy" id="2572577"/>
    <lineage>
        <taxon>Bacteria</taxon>
        <taxon>Pseudomonadati</taxon>
        <taxon>Pseudomonadota</taxon>
        <taxon>Gammaproteobacteria</taxon>
        <taxon>Alteromonadales</taxon>
        <taxon>Alteromonadaceae</taxon>
        <taxon>Alteromonas/Salinimonas group</taxon>
        <taxon>Salinimonas</taxon>
    </lineage>
</organism>
<dbReference type="EMBL" id="CP039853">
    <property type="protein sequence ID" value="QCZ95446.1"/>
    <property type="molecule type" value="Genomic_DNA"/>
</dbReference>
<accession>A0A5B7YJ65</accession>
<evidence type="ECO:0000313" key="2">
    <source>
        <dbReference type="Proteomes" id="UP000304912"/>
    </source>
</evidence>
<proteinExistence type="predicted"/>
<dbReference type="KEGG" id="salk:FBQ74_18090"/>
<dbReference type="RefSeq" id="WP_139758143.1">
    <property type="nucleotide sequence ID" value="NZ_CP039853.1"/>
</dbReference>
<gene>
    <name evidence="1" type="ORF">FBQ74_18090</name>
</gene>
<keyword evidence="1" id="KW-0614">Plasmid</keyword>
<name>A0A5B7YJ65_9ALTE</name>
<sequence length="77" mass="9227">MHSPKEKMPEVGRKLWLRIRAPAISSEGYFDGKQFWLVQSWFDYEVLPCDVEKWKYMGAENEAATYDLQSQKRQRLK</sequence>
<dbReference type="AlphaFoldDB" id="A0A5B7YJ65"/>
<keyword evidence="2" id="KW-1185">Reference proteome</keyword>
<dbReference type="Proteomes" id="UP000304912">
    <property type="component" value="Plasmid plas12"/>
</dbReference>
<evidence type="ECO:0000313" key="1">
    <source>
        <dbReference type="EMBL" id="QCZ95446.1"/>
    </source>
</evidence>
<reference evidence="1 2" key="1">
    <citation type="submission" date="2019-04" db="EMBL/GenBank/DDBJ databases">
        <title>Salinimonas iocasae sp. nov., a halophilic bacterium isolated from the outer tube casing of tubeworms in Okinawa Trough.</title>
        <authorList>
            <person name="Zhang H."/>
            <person name="Wang H."/>
            <person name="Li C."/>
        </authorList>
    </citation>
    <scope>NUCLEOTIDE SEQUENCE [LARGE SCALE GENOMIC DNA]</scope>
    <source>
        <strain evidence="1 2">KX18D6</strain>
        <plasmid evidence="1 2">plas12</plasmid>
    </source>
</reference>
<protein>
    <submittedName>
        <fullName evidence="1">Uncharacterized protein</fullName>
    </submittedName>
</protein>
<geneLocation type="plasmid" evidence="1 2">
    <name>plas12</name>
</geneLocation>